<dbReference type="AlphaFoldDB" id="G9MXG0"/>
<dbReference type="PROSITE" id="PS51387">
    <property type="entry name" value="FAD_PCMH"/>
    <property type="match status" value="1"/>
</dbReference>
<evidence type="ECO:0000256" key="1">
    <source>
        <dbReference type="ARBA" id="ARBA00001974"/>
    </source>
</evidence>
<dbReference type="Gene3D" id="3.30.465.10">
    <property type="match status" value="1"/>
</dbReference>
<keyword evidence="4" id="KW-0274">FAD</keyword>
<comment type="caution">
    <text evidence="8">The sequence shown here is derived from an EMBL/GenBank/DDBJ whole genome shotgun (WGS) entry which is preliminary data.</text>
</comment>
<dbReference type="RefSeq" id="XP_013955053.1">
    <property type="nucleotide sequence ID" value="XM_014099578.1"/>
</dbReference>
<dbReference type="InterPro" id="IPR016169">
    <property type="entry name" value="FAD-bd_PCMH_sub2"/>
</dbReference>
<dbReference type="STRING" id="413071.G9MXG0"/>
<protein>
    <recommendedName>
        <fullName evidence="7">FAD-binding PCMH-type domain-containing protein</fullName>
    </recommendedName>
</protein>
<name>G9MXG0_HYPVG</name>
<dbReference type="Gene3D" id="3.40.462.20">
    <property type="match status" value="1"/>
</dbReference>
<dbReference type="InterPro" id="IPR016166">
    <property type="entry name" value="FAD-bd_PCMH"/>
</dbReference>
<accession>G9MXG0</accession>
<gene>
    <name evidence="8" type="ORF">TRIVIDRAFT_115900</name>
</gene>
<dbReference type="VEuPathDB" id="FungiDB:TRIVIDRAFT_115900"/>
<dbReference type="HOGENOM" id="CLU_018354_0_1_1"/>
<keyword evidence="5" id="KW-0560">Oxidoreductase</keyword>
<dbReference type="Proteomes" id="UP000007115">
    <property type="component" value="Unassembled WGS sequence"/>
</dbReference>
<dbReference type="GO" id="GO:0071949">
    <property type="term" value="F:FAD binding"/>
    <property type="evidence" value="ECO:0007669"/>
    <property type="project" value="InterPro"/>
</dbReference>
<evidence type="ECO:0000259" key="7">
    <source>
        <dbReference type="PROSITE" id="PS51387"/>
    </source>
</evidence>
<dbReference type="InterPro" id="IPR036318">
    <property type="entry name" value="FAD-bd_PCMH-like_sf"/>
</dbReference>
<dbReference type="EMBL" id="ABDF02000077">
    <property type="protein sequence ID" value="EHK20858.1"/>
    <property type="molecule type" value="Genomic_DNA"/>
</dbReference>
<feature type="domain" description="FAD-binding PCMH-type" evidence="7">
    <location>
        <begin position="29"/>
        <end position="201"/>
    </location>
</feature>
<feature type="non-terminal residue" evidence="8">
    <location>
        <position position="1"/>
    </location>
</feature>
<dbReference type="SUPFAM" id="SSF56176">
    <property type="entry name" value="FAD-binding/transporter-associated domain-like"/>
    <property type="match status" value="1"/>
</dbReference>
<keyword evidence="9" id="KW-1185">Reference proteome</keyword>
<sequence length="462" mass="49939">LTASLSSSANISTPLSSGFDSSTQRWTAFANPNISIVVHPATTEDVATTIKLADQYEIPFLATNHKHGTSTVMQKLQNGVQIDISGFDSIELSHDASTVLLGGGVYTEQVIDYLFKRNKMTASGSCGCVGLVGAALGGGIGKTQGAFGLMLDNIVDAVIVLADGQTLNVSQKSHSDLLWGLQGAGHNFGVVTQLTYKVHDLFPADGKWYVASLSFRNDKLEQVFELYNQYTGPGSDAGLTLTIQLGINPDLSAVEPSLNLLINYAGSEEQAARFANPFVQLADIANVNASVPYSQVASVSGTGVDGAFCMNSPLRYPQLPIQLNTTHIPTMRTISNLLRDAFISNLGFSGIVAVESYGWQAVQAVPAESTAYPWRGDHLFAFFIGGYQNASLDGVAIQLGEQVRKAFLDGSGQDEQHSYINYALGTESFAELYGYDLWRQKRLQDLKSKYDPKNRFSYYHPI</sequence>
<reference evidence="8 9" key="1">
    <citation type="journal article" date="2011" name="Genome Biol.">
        <title>Comparative genome sequence analysis underscores mycoparasitism as the ancestral life style of Trichoderma.</title>
        <authorList>
            <person name="Kubicek C.P."/>
            <person name="Herrera-Estrella A."/>
            <person name="Seidl-Seiboth V."/>
            <person name="Martinez D.A."/>
            <person name="Druzhinina I.S."/>
            <person name="Thon M."/>
            <person name="Zeilinger S."/>
            <person name="Casas-Flores S."/>
            <person name="Horwitz B.A."/>
            <person name="Mukherjee P.K."/>
            <person name="Mukherjee M."/>
            <person name="Kredics L."/>
            <person name="Alcaraz L.D."/>
            <person name="Aerts A."/>
            <person name="Antal Z."/>
            <person name="Atanasova L."/>
            <person name="Cervantes-Badillo M.G."/>
            <person name="Challacombe J."/>
            <person name="Chertkov O."/>
            <person name="McCluskey K."/>
            <person name="Coulpier F."/>
            <person name="Deshpande N."/>
            <person name="von Doehren H."/>
            <person name="Ebbole D.J."/>
            <person name="Esquivel-Naranjo E.U."/>
            <person name="Fekete E."/>
            <person name="Flipphi M."/>
            <person name="Glaser F."/>
            <person name="Gomez-Rodriguez E.Y."/>
            <person name="Gruber S."/>
            <person name="Han C."/>
            <person name="Henrissat B."/>
            <person name="Hermosa R."/>
            <person name="Hernandez-Onate M."/>
            <person name="Karaffa L."/>
            <person name="Kosti I."/>
            <person name="Le Crom S."/>
            <person name="Lindquist E."/>
            <person name="Lucas S."/>
            <person name="Luebeck M."/>
            <person name="Luebeck P.S."/>
            <person name="Margeot A."/>
            <person name="Metz B."/>
            <person name="Misra M."/>
            <person name="Nevalainen H."/>
            <person name="Omann M."/>
            <person name="Packer N."/>
            <person name="Perrone G."/>
            <person name="Uresti-Rivera E.E."/>
            <person name="Salamov A."/>
            <person name="Schmoll M."/>
            <person name="Seiboth B."/>
            <person name="Shapiro H."/>
            <person name="Sukno S."/>
            <person name="Tamayo-Ramos J.A."/>
            <person name="Tisch D."/>
            <person name="Wiest A."/>
            <person name="Wilkinson H.H."/>
            <person name="Zhang M."/>
            <person name="Coutinho P.M."/>
            <person name="Kenerley C.M."/>
            <person name="Monte E."/>
            <person name="Baker S.E."/>
            <person name="Grigoriev I.V."/>
        </authorList>
    </citation>
    <scope>NUCLEOTIDE SEQUENCE [LARGE SCALE GENOMIC DNA]</scope>
    <source>
        <strain evidence="9">Gv29-8 / FGSC 10586</strain>
    </source>
</reference>
<keyword evidence="3" id="KW-0285">Flavoprotein</keyword>
<dbReference type="PANTHER" id="PTHR42973">
    <property type="entry name" value="BINDING OXIDOREDUCTASE, PUTATIVE (AFU_ORTHOLOGUE AFUA_1G17690)-RELATED"/>
    <property type="match status" value="1"/>
</dbReference>
<dbReference type="InParanoid" id="G9MXG0"/>
<comment type="similarity">
    <text evidence="2">Belongs to the oxygen-dependent FAD-linked oxidoreductase family.</text>
</comment>
<evidence type="ECO:0000256" key="3">
    <source>
        <dbReference type="ARBA" id="ARBA00022630"/>
    </source>
</evidence>
<dbReference type="OMA" id="GICECVG"/>
<dbReference type="OrthoDB" id="9996127at2759"/>
<evidence type="ECO:0000256" key="2">
    <source>
        <dbReference type="ARBA" id="ARBA00005466"/>
    </source>
</evidence>
<dbReference type="InterPro" id="IPR006094">
    <property type="entry name" value="Oxid_FAD_bind_N"/>
</dbReference>
<evidence type="ECO:0000313" key="8">
    <source>
        <dbReference type="EMBL" id="EHK20858.1"/>
    </source>
</evidence>
<dbReference type="PANTHER" id="PTHR42973:SF9">
    <property type="entry name" value="FAD-BINDING PCMH-TYPE DOMAIN-CONTAINING PROTEIN-RELATED"/>
    <property type="match status" value="1"/>
</dbReference>
<dbReference type="InterPro" id="IPR050416">
    <property type="entry name" value="FAD-linked_Oxidoreductase"/>
</dbReference>
<dbReference type="Pfam" id="PF01565">
    <property type="entry name" value="FAD_binding_4"/>
    <property type="match status" value="1"/>
</dbReference>
<feature type="region of interest" description="Disordered" evidence="6">
    <location>
        <begin position="1"/>
        <end position="21"/>
    </location>
</feature>
<evidence type="ECO:0000256" key="4">
    <source>
        <dbReference type="ARBA" id="ARBA00022827"/>
    </source>
</evidence>
<organism evidence="8 9">
    <name type="scientific">Hypocrea virens (strain Gv29-8 / FGSC 10586)</name>
    <name type="common">Gliocladium virens</name>
    <name type="synonym">Trichoderma virens</name>
    <dbReference type="NCBI Taxonomy" id="413071"/>
    <lineage>
        <taxon>Eukaryota</taxon>
        <taxon>Fungi</taxon>
        <taxon>Dikarya</taxon>
        <taxon>Ascomycota</taxon>
        <taxon>Pezizomycotina</taxon>
        <taxon>Sordariomycetes</taxon>
        <taxon>Hypocreomycetidae</taxon>
        <taxon>Hypocreales</taxon>
        <taxon>Hypocreaceae</taxon>
        <taxon>Trichoderma</taxon>
    </lineage>
</organism>
<evidence type="ECO:0000256" key="5">
    <source>
        <dbReference type="ARBA" id="ARBA00023002"/>
    </source>
</evidence>
<feature type="non-terminal residue" evidence="8">
    <location>
        <position position="462"/>
    </location>
</feature>
<evidence type="ECO:0000256" key="6">
    <source>
        <dbReference type="SAM" id="MobiDB-lite"/>
    </source>
</evidence>
<proteinExistence type="inferred from homology"/>
<dbReference type="eggNOG" id="ENOG502SJ3M">
    <property type="taxonomic scope" value="Eukaryota"/>
</dbReference>
<evidence type="ECO:0000313" key="9">
    <source>
        <dbReference type="Proteomes" id="UP000007115"/>
    </source>
</evidence>
<comment type="cofactor">
    <cofactor evidence="1">
        <name>FAD</name>
        <dbReference type="ChEBI" id="CHEBI:57692"/>
    </cofactor>
</comment>
<dbReference type="GO" id="GO:0016491">
    <property type="term" value="F:oxidoreductase activity"/>
    <property type="evidence" value="ECO:0007669"/>
    <property type="project" value="UniProtKB-KW"/>
</dbReference>
<dbReference type="GeneID" id="25787026"/>